<evidence type="ECO:0000256" key="4">
    <source>
        <dbReference type="ARBA" id="ARBA00022692"/>
    </source>
</evidence>
<protein>
    <submittedName>
        <fullName evidence="10">ABC transporter permease</fullName>
    </submittedName>
</protein>
<evidence type="ECO:0000256" key="2">
    <source>
        <dbReference type="ARBA" id="ARBA00022448"/>
    </source>
</evidence>
<dbReference type="Pfam" id="PF00528">
    <property type="entry name" value="BPD_transp_1"/>
    <property type="match status" value="1"/>
</dbReference>
<evidence type="ECO:0000313" key="11">
    <source>
        <dbReference type="Proteomes" id="UP000548278"/>
    </source>
</evidence>
<comment type="subcellular location">
    <subcellularLocation>
        <location evidence="1 8">Cell membrane</location>
        <topology evidence="1 8">Multi-pass membrane protein</topology>
    </subcellularLocation>
</comment>
<evidence type="ECO:0000259" key="9">
    <source>
        <dbReference type="PROSITE" id="PS50928"/>
    </source>
</evidence>
<keyword evidence="4 8" id="KW-0812">Transmembrane</keyword>
<evidence type="ECO:0000256" key="6">
    <source>
        <dbReference type="ARBA" id="ARBA00023016"/>
    </source>
</evidence>
<keyword evidence="7 8" id="KW-0472">Membrane</keyword>
<accession>A0A9P1ZSF9</accession>
<dbReference type="Gene3D" id="1.10.3720.10">
    <property type="entry name" value="MetI-like"/>
    <property type="match status" value="1"/>
</dbReference>
<dbReference type="AlphaFoldDB" id="A0A9P1ZSF9"/>
<organism evidence="10 11">
    <name type="scientific">Listeria monocytogenes</name>
    <dbReference type="NCBI Taxonomy" id="1639"/>
    <lineage>
        <taxon>Bacteria</taxon>
        <taxon>Bacillati</taxon>
        <taxon>Bacillota</taxon>
        <taxon>Bacilli</taxon>
        <taxon>Bacillales</taxon>
        <taxon>Listeriaceae</taxon>
        <taxon>Listeria</taxon>
    </lineage>
</organism>
<comment type="similarity">
    <text evidence="8">Belongs to the binding-protein-dependent transport system permease family.</text>
</comment>
<comment type="caution">
    <text evidence="10">The sequence shown here is derived from an EMBL/GenBank/DDBJ whole genome shotgun (WGS) entry which is preliminary data.</text>
</comment>
<feature type="transmembrane region" description="Helical" evidence="8">
    <location>
        <begin position="228"/>
        <end position="254"/>
    </location>
</feature>
<dbReference type="PROSITE" id="PS50928">
    <property type="entry name" value="ABC_TM1"/>
    <property type="match status" value="1"/>
</dbReference>
<dbReference type="PANTHER" id="PTHR43163:SF6">
    <property type="entry name" value="DIPEPTIDE TRANSPORT SYSTEM PERMEASE PROTEIN DPPB-RELATED"/>
    <property type="match status" value="1"/>
</dbReference>
<feature type="transmembrane region" description="Helical" evidence="8">
    <location>
        <begin position="163"/>
        <end position="184"/>
    </location>
</feature>
<name>A0A9P1ZSF9_LISMN</name>
<keyword evidence="3" id="KW-1003">Cell membrane</keyword>
<evidence type="ECO:0000313" key="10">
    <source>
        <dbReference type="EMBL" id="EAG6991851.1"/>
    </source>
</evidence>
<evidence type="ECO:0000256" key="3">
    <source>
        <dbReference type="ARBA" id="ARBA00022475"/>
    </source>
</evidence>
<feature type="transmembrane region" description="Helical" evidence="8">
    <location>
        <begin position="274"/>
        <end position="293"/>
    </location>
</feature>
<dbReference type="InterPro" id="IPR035906">
    <property type="entry name" value="MetI-like_sf"/>
</dbReference>
<feature type="transmembrane region" description="Helical" evidence="8">
    <location>
        <begin position="137"/>
        <end position="157"/>
    </location>
</feature>
<feature type="transmembrane region" description="Helical" evidence="8">
    <location>
        <begin position="106"/>
        <end position="125"/>
    </location>
</feature>
<evidence type="ECO:0000256" key="7">
    <source>
        <dbReference type="ARBA" id="ARBA00023136"/>
    </source>
</evidence>
<dbReference type="Pfam" id="PF19300">
    <property type="entry name" value="BPD_transp_1_N"/>
    <property type="match status" value="1"/>
</dbReference>
<dbReference type="GO" id="GO:0055085">
    <property type="term" value="P:transmembrane transport"/>
    <property type="evidence" value="ECO:0007669"/>
    <property type="project" value="InterPro"/>
</dbReference>
<keyword evidence="6" id="KW-0346">Stress response</keyword>
<dbReference type="Proteomes" id="UP000548278">
    <property type="component" value="Unassembled WGS sequence"/>
</dbReference>
<evidence type="ECO:0000256" key="1">
    <source>
        <dbReference type="ARBA" id="ARBA00004651"/>
    </source>
</evidence>
<sequence length="312" mass="35583">MSNNFLLKKTIRLLVSLLLFSFLLYGLLYLSTGDPALGVLQKMGGQNISQKMIEETRTKLGINGSFLQQYFRWLFSILKGDFGNSFITNVPVIQVINEKIWVTTKLLSLSFFFCFLVSITFGSIIGNFSPLIWVKQVLSIVLSFPIYWIAIFSIFLLGVKFRWFPFVGSSTSLHLILPILVICLSEGSYLTKMVSDLILLVRKSERQKIAIFRGINWYYRFYYQLKEIVIPLISLYGNSFIHLFGGTIMIEIIFSISGIGKLLMEAISTRDYPVIQGVTLLIAFGTFLFNYLMDIVIQKADARIQVNGESEL</sequence>
<dbReference type="GO" id="GO:0005886">
    <property type="term" value="C:plasma membrane"/>
    <property type="evidence" value="ECO:0007669"/>
    <property type="project" value="UniProtKB-SubCell"/>
</dbReference>
<evidence type="ECO:0000256" key="5">
    <source>
        <dbReference type="ARBA" id="ARBA00022989"/>
    </source>
</evidence>
<dbReference type="SUPFAM" id="SSF161098">
    <property type="entry name" value="MetI-like"/>
    <property type="match status" value="1"/>
</dbReference>
<evidence type="ECO:0000256" key="8">
    <source>
        <dbReference type="RuleBase" id="RU363032"/>
    </source>
</evidence>
<keyword evidence="2 8" id="KW-0813">Transport</keyword>
<dbReference type="InterPro" id="IPR000515">
    <property type="entry name" value="MetI-like"/>
</dbReference>
<gene>
    <name evidence="10" type="ORF">AB917_14770</name>
</gene>
<reference evidence="10 11" key="1">
    <citation type="submission" date="2019-04" db="EMBL/GenBank/DDBJ databases">
        <authorList>
            <consortium name="GenomeTrakr network: Whole genome sequencing for foodborne pathogen traceback"/>
        </authorList>
    </citation>
    <scope>NUCLEOTIDE SEQUENCE [LARGE SCALE GENOMIC DNA]</scope>
    <source>
        <strain evidence="10 11">CFSAN004300</strain>
    </source>
</reference>
<dbReference type="EMBL" id="AABDGJ010000016">
    <property type="protein sequence ID" value="EAG6991851.1"/>
    <property type="molecule type" value="Genomic_DNA"/>
</dbReference>
<feature type="domain" description="ABC transmembrane type-1" evidence="9">
    <location>
        <begin position="100"/>
        <end position="293"/>
    </location>
</feature>
<dbReference type="RefSeq" id="WP_046670891.1">
    <property type="nucleotide sequence ID" value="NZ_CP168867.1"/>
</dbReference>
<proteinExistence type="inferred from homology"/>
<keyword evidence="5 8" id="KW-1133">Transmembrane helix</keyword>
<dbReference type="InterPro" id="IPR045621">
    <property type="entry name" value="BPD_transp_1_N"/>
</dbReference>
<dbReference type="PANTHER" id="PTHR43163">
    <property type="entry name" value="DIPEPTIDE TRANSPORT SYSTEM PERMEASE PROTEIN DPPB-RELATED"/>
    <property type="match status" value="1"/>
</dbReference>